<comment type="caution">
    <text evidence="2">The sequence shown here is derived from an EMBL/GenBank/DDBJ whole genome shotgun (WGS) entry which is preliminary data.</text>
</comment>
<feature type="region of interest" description="Disordered" evidence="1">
    <location>
        <begin position="144"/>
        <end position="167"/>
    </location>
</feature>
<sequence length="316" mass="34584">MSTGCHSFHGFVRRILRRQPLHLIAKRRDQLMLAALRVQPQIQRHLPDDVDRQAHRVLLQPEHAPVSRVRRHLLAEHLHVVHDARHQRHQVPRREPGVEDRAPAPPHRALAADQVPRPGHDAHEQRQPGALGRDVLHRHLLHDPRVEDVQDGGPERPDVDVEPVPREPVPALEEVRRDVRVGPGRDLGHDVGQVPDVAEEHGVARRPGEGVQESADAVALGEGGEEVEEGDGGEGEGEGVGGEGGGHVGGRRDRWGGGCWACPSEDLFLPMAMLLMGLALGNPEPSGDQSGVSFRGSLSSDGYVVDEARVRKSRAQ</sequence>
<feature type="compositionally biased region" description="Gly residues" evidence="1">
    <location>
        <begin position="238"/>
        <end position="248"/>
    </location>
</feature>
<reference evidence="2 3" key="1">
    <citation type="journal article" date="2018" name="IMA Fungus">
        <title>IMA Genome-F 10: Nine draft genome sequences of Claviceps purpurea s.lat., including C. arundinis, C. humidiphila, and C. cf. spartinae, pseudomolecules for the pitch canker pathogen Fusarium circinatum, draft genome of Davidsoniella eucalypti, Grosmannia galeiformis, Quambalaria eucalypti, and Teratosphaeria destructans.</title>
        <authorList>
            <person name="Wingfield B.D."/>
            <person name="Liu M."/>
            <person name="Nguyen H.D."/>
            <person name="Lane F.A."/>
            <person name="Morgan S.W."/>
            <person name="De Vos L."/>
            <person name="Wilken P.M."/>
            <person name="Duong T.A."/>
            <person name="Aylward J."/>
            <person name="Coetzee M.P."/>
            <person name="Dadej K."/>
            <person name="De Beer Z.W."/>
            <person name="Findlay W."/>
            <person name="Havenga M."/>
            <person name="Kolarik M."/>
            <person name="Menzies J.G."/>
            <person name="Naidoo K."/>
            <person name="Pochopski O."/>
            <person name="Shoukouhi P."/>
            <person name="Santana Q.C."/>
            <person name="Seifert K.A."/>
            <person name="Soal N."/>
            <person name="Steenkamp E.T."/>
            <person name="Tatham C.T."/>
            <person name="van der Nest M.A."/>
            <person name="Wingfield M.J."/>
        </authorList>
    </citation>
    <scope>NUCLEOTIDE SEQUENCE [LARGE SCALE GENOMIC DNA]</scope>
    <source>
        <strain evidence="2">CMW44962</strain>
    </source>
</reference>
<protein>
    <submittedName>
        <fullName evidence="2">Uncharacterized protein</fullName>
    </submittedName>
</protein>
<dbReference type="EMBL" id="RIBY02000402">
    <property type="protein sequence ID" value="KAH9843301.1"/>
    <property type="molecule type" value="Genomic_DNA"/>
</dbReference>
<accession>A0A9W7SZ13</accession>
<proteinExistence type="predicted"/>
<dbReference type="AlphaFoldDB" id="A0A9W7SZ13"/>
<keyword evidence="3" id="KW-1185">Reference proteome</keyword>
<feature type="compositionally biased region" description="Basic and acidic residues" evidence="1">
    <location>
        <begin position="144"/>
        <end position="165"/>
    </location>
</feature>
<gene>
    <name evidence="2" type="ORF">Tdes44962_MAKER07558</name>
</gene>
<feature type="region of interest" description="Disordered" evidence="1">
    <location>
        <begin position="280"/>
        <end position="299"/>
    </location>
</feature>
<dbReference type="Proteomes" id="UP001138500">
    <property type="component" value="Unassembled WGS sequence"/>
</dbReference>
<organism evidence="2 3">
    <name type="scientific">Teratosphaeria destructans</name>
    <dbReference type="NCBI Taxonomy" id="418781"/>
    <lineage>
        <taxon>Eukaryota</taxon>
        <taxon>Fungi</taxon>
        <taxon>Dikarya</taxon>
        <taxon>Ascomycota</taxon>
        <taxon>Pezizomycotina</taxon>
        <taxon>Dothideomycetes</taxon>
        <taxon>Dothideomycetidae</taxon>
        <taxon>Mycosphaerellales</taxon>
        <taxon>Teratosphaeriaceae</taxon>
        <taxon>Teratosphaeria</taxon>
    </lineage>
</organism>
<reference evidence="2 3" key="2">
    <citation type="journal article" date="2021" name="Curr. Genet.">
        <title>Genetic response to nitrogen starvation in the aggressive Eucalyptus foliar pathogen Teratosphaeria destructans.</title>
        <authorList>
            <person name="Havenga M."/>
            <person name="Wingfield B.D."/>
            <person name="Wingfield M.J."/>
            <person name="Dreyer L.L."/>
            <person name="Roets F."/>
            <person name="Aylward J."/>
        </authorList>
    </citation>
    <scope>NUCLEOTIDE SEQUENCE [LARGE SCALE GENOMIC DNA]</scope>
    <source>
        <strain evidence="2">CMW44962</strain>
    </source>
</reference>
<evidence type="ECO:0000313" key="2">
    <source>
        <dbReference type="EMBL" id="KAH9843301.1"/>
    </source>
</evidence>
<feature type="compositionally biased region" description="Acidic residues" evidence="1">
    <location>
        <begin position="223"/>
        <end position="237"/>
    </location>
</feature>
<feature type="region of interest" description="Disordered" evidence="1">
    <location>
        <begin position="83"/>
        <end position="129"/>
    </location>
</feature>
<evidence type="ECO:0000256" key="1">
    <source>
        <dbReference type="SAM" id="MobiDB-lite"/>
    </source>
</evidence>
<evidence type="ECO:0000313" key="3">
    <source>
        <dbReference type="Proteomes" id="UP001138500"/>
    </source>
</evidence>
<feature type="compositionally biased region" description="Polar residues" evidence="1">
    <location>
        <begin position="287"/>
        <end position="299"/>
    </location>
</feature>
<feature type="compositionally biased region" description="Basic and acidic residues" evidence="1">
    <location>
        <begin position="92"/>
        <end position="102"/>
    </location>
</feature>
<name>A0A9W7SZ13_9PEZI</name>
<feature type="region of interest" description="Disordered" evidence="1">
    <location>
        <begin position="220"/>
        <end position="249"/>
    </location>
</feature>